<dbReference type="InterPro" id="IPR029787">
    <property type="entry name" value="Nucleotide_cyclase"/>
</dbReference>
<reference evidence="7" key="1">
    <citation type="submission" date="2020-02" db="EMBL/GenBank/DDBJ databases">
        <authorList>
            <person name="Meier V. D."/>
        </authorList>
    </citation>
    <scope>NUCLEOTIDE SEQUENCE</scope>
    <source>
        <strain evidence="7">AVDCRST_MAG90</strain>
    </source>
</reference>
<keyword evidence="2" id="KW-1003">Cell membrane</keyword>
<dbReference type="InterPro" id="IPR001041">
    <property type="entry name" value="2Fe-2S_ferredoxin-type"/>
</dbReference>
<evidence type="ECO:0000256" key="4">
    <source>
        <dbReference type="SAM" id="Phobius"/>
    </source>
</evidence>
<dbReference type="PANTHER" id="PTHR43081:SF17">
    <property type="entry name" value="BLL5647 PROTEIN"/>
    <property type="match status" value="1"/>
</dbReference>
<dbReference type="SUPFAM" id="SSF55073">
    <property type="entry name" value="Nucleotide cyclase"/>
    <property type="match status" value="1"/>
</dbReference>
<feature type="domain" description="2Fe-2S ferredoxin-type" evidence="6">
    <location>
        <begin position="186"/>
        <end position="279"/>
    </location>
</feature>
<dbReference type="InterPro" id="IPR050697">
    <property type="entry name" value="Adenylyl/Guanylyl_Cyclase_3/4"/>
</dbReference>
<dbReference type="PANTHER" id="PTHR43081">
    <property type="entry name" value="ADENYLATE CYCLASE, TERMINAL-DIFFERENTIATION SPECIFIC-RELATED"/>
    <property type="match status" value="1"/>
</dbReference>
<dbReference type="CDD" id="cd07302">
    <property type="entry name" value="CHD"/>
    <property type="match status" value="1"/>
</dbReference>
<accession>A0A6J4LFT6</accession>
<organism evidence="7">
    <name type="scientific">uncultured Microvirga sp</name>
    <dbReference type="NCBI Taxonomy" id="412392"/>
    <lineage>
        <taxon>Bacteria</taxon>
        <taxon>Pseudomonadati</taxon>
        <taxon>Pseudomonadota</taxon>
        <taxon>Alphaproteobacteria</taxon>
        <taxon>Hyphomicrobiales</taxon>
        <taxon>Methylobacteriaceae</taxon>
        <taxon>Microvirga</taxon>
        <taxon>environmental samples</taxon>
    </lineage>
</organism>
<dbReference type="CDD" id="cd00207">
    <property type="entry name" value="fer2"/>
    <property type="match status" value="1"/>
</dbReference>
<name>A0A6J4LFT6_9HYPH</name>
<evidence type="ECO:0000256" key="2">
    <source>
        <dbReference type="ARBA" id="ARBA00022475"/>
    </source>
</evidence>
<dbReference type="Gene3D" id="3.30.70.1230">
    <property type="entry name" value="Nucleotide cyclase"/>
    <property type="match status" value="1"/>
</dbReference>
<dbReference type="EC" id="4.6.1.1" evidence="7"/>
<dbReference type="GO" id="GO:0006171">
    <property type="term" value="P:cAMP biosynthetic process"/>
    <property type="evidence" value="ECO:0007669"/>
    <property type="project" value="TreeGrafter"/>
</dbReference>
<evidence type="ECO:0000313" key="7">
    <source>
        <dbReference type="EMBL" id="CAA9327812.1"/>
    </source>
</evidence>
<keyword evidence="7" id="KW-0456">Lyase</keyword>
<evidence type="ECO:0000256" key="3">
    <source>
        <dbReference type="ARBA" id="ARBA00023136"/>
    </source>
</evidence>
<gene>
    <name evidence="7" type="ORF">AVDCRST_MAG90-1316</name>
</gene>
<dbReference type="SUPFAM" id="SSF81343">
    <property type="entry name" value="Fumarate reductase respiratory complex transmembrane subunits"/>
    <property type="match status" value="1"/>
</dbReference>
<dbReference type="InterPro" id="IPR034804">
    <property type="entry name" value="SQR/QFR_C/D"/>
</dbReference>
<feature type="transmembrane region" description="Helical" evidence="4">
    <location>
        <begin position="70"/>
        <end position="98"/>
    </location>
</feature>
<dbReference type="Pfam" id="PF00211">
    <property type="entry name" value="Guanylate_cyc"/>
    <property type="match status" value="1"/>
</dbReference>
<evidence type="ECO:0000259" key="5">
    <source>
        <dbReference type="PROSITE" id="PS50125"/>
    </source>
</evidence>
<protein>
    <submittedName>
        <fullName evidence="7">Adenylate cyclase</fullName>
        <ecNumber evidence="7">4.6.1.1</ecNumber>
    </submittedName>
</protein>
<dbReference type="PROSITE" id="PS51085">
    <property type="entry name" value="2FE2S_FER_2"/>
    <property type="match status" value="1"/>
</dbReference>
<evidence type="ECO:0000259" key="6">
    <source>
        <dbReference type="PROSITE" id="PS51085"/>
    </source>
</evidence>
<dbReference type="InterPro" id="IPR012675">
    <property type="entry name" value="Beta-grasp_dom_sf"/>
</dbReference>
<dbReference type="Pfam" id="PF00111">
    <property type="entry name" value="Fer2"/>
    <property type="match status" value="1"/>
</dbReference>
<feature type="transmembrane region" description="Helical" evidence="4">
    <location>
        <begin position="110"/>
        <end position="127"/>
    </location>
</feature>
<keyword evidence="4" id="KW-0812">Transmembrane</keyword>
<dbReference type="GO" id="GO:0005886">
    <property type="term" value="C:plasma membrane"/>
    <property type="evidence" value="ECO:0007669"/>
    <property type="project" value="UniProtKB-SubCell"/>
</dbReference>
<dbReference type="SUPFAM" id="SSF54292">
    <property type="entry name" value="2Fe-2S ferredoxin-like"/>
    <property type="match status" value="1"/>
</dbReference>
<dbReference type="EMBL" id="CADCUC010000255">
    <property type="protein sequence ID" value="CAA9327812.1"/>
    <property type="molecule type" value="Genomic_DNA"/>
</dbReference>
<dbReference type="Gene3D" id="3.10.20.30">
    <property type="match status" value="1"/>
</dbReference>
<proteinExistence type="predicted"/>
<sequence length="494" mass="53383">MTLYGALAVHIGLAAWKLAHRRTWRMAPWEAVQIALGLSIPFLAVAHVAVTRGLNTSQGLDDSYTVMLRLLWPSFGFDQSLLIVIVWLHAIIGLHQWLRTKNWYEHWKPALLVLAALVPTVSITGWIEGARRLALKPAEGAPMSEALVAEGGRLIEAGKAGVWTVFWGLVAVIVLLRMMDWFRRGPTITYPGGRAVRGSPGATVLEISRVAGVPHAAVCGGRGRCTTCRVLVTAGLNQLPAPNANEAAALDRINAPPGVRLACQIRPEHSLTIRPLIPIRDAEPTTGRDAYQWGVERRITVMFSDLRGFTTLAERLYPYDSVFLLNRYFEVMSEAINRHGGEVDKFLGDGIMALFGVAPARGAGSADALHAARDMLVALDRLNREFEATLSDTLRIGIGIHMGSAVLGRVGAERQGSLTALGDSVNIASRLEALNKEFGSVIVVSEAALEAAKLTIEGADFREVPVRGREEGLRVAVAHSLDGLRVAEAAPVPA</sequence>
<evidence type="ECO:0000256" key="1">
    <source>
        <dbReference type="ARBA" id="ARBA00004651"/>
    </source>
</evidence>
<dbReference type="InterPro" id="IPR001054">
    <property type="entry name" value="A/G_cyclase"/>
</dbReference>
<keyword evidence="3 4" id="KW-0472">Membrane</keyword>
<dbReference type="GO" id="GO:0051536">
    <property type="term" value="F:iron-sulfur cluster binding"/>
    <property type="evidence" value="ECO:0007669"/>
    <property type="project" value="InterPro"/>
</dbReference>
<comment type="subcellular location">
    <subcellularLocation>
        <location evidence="1">Cell membrane</location>
        <topology evidence="1">Multi-pass membrane protein</topology>
    </subcellularLocation>
</comment>
<dbReference type="AlphaFoldDB" id="A0A6J4LFT6"/>
<feature type="transmembrane region" description="Helical" evidence="4">
    <location>
        <begin position="31"/>
        <end position="50"/>
    </location>
</feature>
<dbReference type="InterPro" id="IPR036010">
    <property type="entry name" value="2Fe-2S_ferredoxin-like_sf"/>
</dbReference>
<keyword evidence="4" id="KW-1133">Transmembrane helix</keyword>
<feature type="transmembrane region" description="Helical" evidence="4">
    <location>
        <begin position="160"/>
        <end position="179"/>
    </location>
</feature>
<dbReference type="PROSITE" id="PS50125">
    <property type="entry name" value="GUANYLATE_CYCLASE_2"/>
    <property type="match status" value="1"/>
</dbReference>
<dbReference type="GO" id="GO:0035556">
    <property type="term" value="P:intracellular signal transduction"/>
    <property type="evidence" value="ECO:0007669"/>
    <property type="project" value="InterPro"/>
</dbReference>
<feature type="domain" description="Guanylate cyclase" evidence="5">
    <location>
        <begin position="300"/>
        <end position="432"/>
    </location>
</feature>
<dbReference type="GO" id="GO:0004016">
    <property type="term" value="F:adenylate cyclase activity"/>
    <property type="evidence" value="ECO:0007669"/>
    <property type="project" value="UniProtKB-EC"/>
</dbReference>
<dbReference type="SMART" id="SM00044">
    <property type="entry name" value="CYCc"/>
    <property type="match status" value="1"/>
</dbReference>